<dbReference type="PANTHER" id="PTHR43283:SF3">
    <property type="entry name" value="BETA-LACTAMASE FAMILY PROTEIN (AFU_ORTHOLOGUE AFUA_5G07500)"/>
    <property type="match status" value="1"/>
</dbReference>
<evidence type="ECO:0000313" key="3">
    <source>
        <dbReference type="Proteomes" id="UP001215280"/>
    </source>
</evidence>
<protein>
    <submittedName>
        <fullName evidence="2">Beta-lactamase/transpeptidase-like protein</fullName>
    </submittedName>
</protein>
<evidence type="ECO:0000313" key="2">
    <source>
        <dbReference type="EMBL" id="KAJ7758499.1"/>
    </source>
</evidence>
<dbReference type="AlphaFoldDB" id="A0AAD7J704"/>
<dbReference type="SUPFAM" id="SSF56601">
    <property type="entry name" value="beta-lactamase/transpeptidase-like"/>
    <property type="match status" value="1"/>
</dbReference>
<accession>A0AAD7J704</accession>
<dbReference type="EMBL" id="JARJLG010000055">
    <property type="protein sequence ID" value="KAJ7758499.1"/>
    <property type="molecule type" value="Genomic_DNA"/>
</dbReference>
<name>A0AAD7J704_9AGAR</name>
<dbReference type="Gene3D" id="3.40.710.10">
    <property type="entry name" value="DD-peptidase/beta-lactamase superfamily"/>
    <property type="match status" value="1"/>
</dbReference>
<proteinExistence type="predicted"/>
<keyword evidence="3" id="KW-1185">Reference proteome</keyword>
<evidence type="ECO:0000259" key="1">
    <source>
        <dbReference type="Pfam" id="PF00144"/>
    </source>
</evidence>
<feature type="domain" description="Beta-lactamase-related" evidence="1">
    <location>
        <begin position="20"/>
        <end position="179"/>
    </location>
</feature>
<gene>
    <name evidence="2" type="ORF">DFH07DRAFT_772505</name>
</gene>
<dbReference type="Proteomes" id="UP001215280">
    <property type="component" value="Unassembled WGS sequence"/>
</dbReference>
<dbReference type="PANTHER" id="PTHR43283">
    <property type="entry name" value="BETA-LACTAMASE-RELATED"/>
    <property type="match status" value="1"/>
</dbReference>
<organism evidence="2 3">
    <name type="scientific">Mycena maculata</name>
    <dbReference type="NCBI Taxonomy" id="230809"/>
    <lineage>
        <taxon>Eukaryota</taxon>
        <taxon>Fungi</taxon>
        <taxon>Dikarya</taxon>
        <taxon>Basidiomycota</taxon>
        <taxon>Agaricomycotina</taxon>
        <taxon>Agaricomycetes</taxon>
        <taxon>Agaricomycetidae</taxon>
        <taxon>Agaricales</taxon>
        <taxon>Marasmiineae</taxon>
        <taxon>Mycenaceae</taxon>
        <taxon>Mycena</taxon>
    </lineage>
</organism>
<dbReference type="Pfam" id="PF00144">
    <property type="entry name" value="Beta-lactamase"/>
    <property type="match status" value="1"/>
</dbReference>
<sequence length="179" mass="19447">MDVDGPMYMRQIGTKLVDDSSSEAIDEDTVFWLCSQTKMITTIAALKLIEKGKIGLDTPVEQVLPELANPVIVTAHDGAGKPVSTTLAKSKITLGQLLNHSSGLDYMLDGMTPASGMLIVYSHSYKDQDVSAFFKILQGSLPGVPLKFEPGTDFTYGFSCDCTGFIIKWLSGKSLKQYL</sequence>
<dbReference type="InterPro" id="IPR001466">
    <property type="entry name" value="Beta-lactam-related"/>
</dbReference>
<comment type="caution">
    <text evidence="2">The sequence shown here is derived from an EMBL/GenBank/DDBJ whole genome shotgun (WGS) entry which is preliminary data.</text>
</comment>
<dbReference type="InterPro" id="IPR050789">
    <property type="entry name" value="Diverse_Enzym_Activities"/>
</dbReference>
<dbReference type="InterPro" id="IPR012338">
    <property type="entry name" value="Beta-lactam/transpept-like"/>
</dbReference>
<reference evidence="2" key="1">
    <citation type="submission" date="2023-03" db="EMBL/GenBank/DDBJ databases">
        <title>Massive genome expansion in bonnet fungi (Mycena s.s.) driven by repeated elements and novel gene families across ecological guilds.</title>
        <authorList>
            <consortium name="Lawrence Berkeley National Laboratory"/>
            <person name="Harder C.B."/>
            <person name="Miyauchi S."/>
            <person name="Viragh M."/>
            <person name="Kuo A."/>
            <person name="Thoen E."/>
            <person name="Andreopoulos B."/>
            <person name="Lu D."/>
            <person name="Skrede I."/>
            <person name="Drula E."/>
            <person name="Henrissat B."/>
            <person name="Morin E."/>
            <person name="Kohler A."/>
            <person name="Barry K."/>
            <person name="LaButti K."/>
            <person name="Morin E."/>
            <person name="Salamov A."/>
            <person name="Lipzen A."/>
            <person name="Mereny Z."/>
            <person name="Hegedus B."/>
            <person name="Baldrian P."/>
            <person name="Stursova M."/>
            <person name="Weitz H."/>
            <person name="Taylor A."/>
            <person name="Grigoriev I.V."/>
            <person name="Nagy L.G."/>
            <person name="Martin F."/>
            <person name="Kauserud H."/>
        </authorList>
    </citation>
    <scope>NUCLEOTIDE SEQUENCE</scope>
    <source>
        <strain evidence="2">CBHHK188m</strain>
    </source>
</reference>